<sequence length="75" mass="7433">MSSCGANCGCGSSCKCGSSGGCGKYPDVEKTTTPTLVAGLALPVKMESEETEKSIGAEGGQGCKCSPCKCDPCNC</sequence>
<keyword evidence="3 5" id="KW-0479">Metal-binding</keyword>
<keyword evidence="4 5" id="KW-0480">Metal-thiolate cluster</keyword>
<protein>
    <recommendedName>
        <fullName evidence="5">Metallothionein-like protein</fullName>
    </recommendedName>
</protein>
<dbReference type="Pfam" id="PF01439">
    <property type="entry name" value="Metallothio_2"/>
    <property type="match status" value="1"/>
</dbReference>
<dbReference type="OrthoDB" id="1111048at2759"/>
<evidence type="ECO:0000256" key="3">
    <source>
        <dbReference type="ARBA" id="ARBA00022723"/>
    </source>
</evidence>
<comment type="caution">
    <text evidence="7">The sequence shown here is derived from an EMBL/GenBank/DDBJ whole genome shotgun (WGS) entry which is preliminary data.</text>
</comment>
<dbReference type="InterPro" id="IPR000347">
    <property type="entry name" value="Metalthion_15p"/>
</dbReference>
<dbReference type="PANTHER" id="PTHR33543:SF37">
    <property type="entry name" value="METALLOTHIONEIN-LIKE PROTEIN 4B"/>
    <property type="match status" value="1"/>
</dbReference>
<accession>A0A834L690</accession>
<feature type="region of interest" description="Disordered" evidence="6">
    <location>
        <begin position="1"/>
        <end position="21"/>
    </location>
</feature>
<dbReference type="GO" id="GO:0046872">
    <property type="term" value="F:metal ion binding"/>
    <property type="evidence" value="ECO:0007669"/>
    <property type="project" value="UniProtKB-UniRule"/>
</dbReference>
<evidence type="ECO:0000256" key="6">
    <source>
        <dbReference type="SAM" id="MobiDB-lite"/>
    </source>
</evidence>
<organism evidence="7 8">
    <name type="scientific">Rhododendron simsii</name>
    <name type="common">Sims's rhododendron</name>
    <dbReference type="NCBI Taxonomy" id="118357"/>
    <lineage>
        <taxon>Eukaryota</taxon>
        <taxon>Viridiplantae</taxon>
        <taxon>Streptophyta</taxon>
        <taxon>Embryophyta</taxon>
        <taxon>Tracheophyta</taxon>
        <taxon>Spermatophyta</taxon>
        <taxon>Magnoliopsida</taxon>
        <taxon>eudicotyledons</taxon>
        <taxon>Gunneridae</taxon>
        <taxon>Pentapetalae</taxon>
        <taxon>asterids</taxon>
        <taxon>Ericales</taxon>
        <taxon>Ericaceae</taxon>
        <taxon>Ericoideae</taxon>
        <taxon>Rhodoreae</taxon>
        <taxon>Rhododendron</taxon>
    </lineage>
</organism>
<evidence type="ECO:0000313" key="8">
    <source>
        <dbReference type="Proteomes" id="UP000626092"/>
    </source>
</evidence>
<evidence type="ECO:0000256" key="5">
    <source>
        <dbReference type="RuleBase" id="RU369052"/>
    </source>
</evidence>
<proteinExistence type="inferred from homology"/>
<gene>
    <name evidence="7" type="ORF">RHSIM_Rhsim13G0082700</name>
</gene>
<keyword evidence="8" id="KW-1185">Reference proteome</keyword>
<name>A0A834L690_RHOSS</name>
<reference evidence="7" key="1">
    <citation type="submission" date="2019-11" db="EMBL/GenBank/DDBJ databases">
        <authorList>
            <person name="Liu Y."/>
            <person name="Hou J."/>
            <person name="Li T.-Q."/>
            <person name="Guan C.-H."/>
            <person name="Wu X."/>
            <person name="Wu H.-Z."/>
            <person name="Ling F."/>
            <person name="Zhang R."/>
            <person name="Shi X.-G."/>
            <person name="Ren J.-P."/>
            <person name="Chen E.-F."/>
            <person name="Sun J.-M."/>
        </authorList>
    </citation>
    <scope>NUCLEOTIDE SEQUENCE</scope>
    <source>
        <strain evidence="7">Adult_tree_wgs_1</strain>
        <tissue evidence="7">Leaves</tissue>
    </source>
</reference>
<dbReference type="PANTHER" id="PTHR33543">
    <property type="entry name" value="METALLOTHIONEIN-LIKE PROTEIN 2A"/>
    <property type="match status" value="1"/>
</dbReference>
<comment type="similarity">
    <text evidence="2 5">Belongs to the metallothionein superfamily. Type 15 family.</text>
</comment>
<evidence type="ECO:0000256" key="2">
    <source>
        <dbReference type="ARBA" id="ARBA00005802"/>
    </source>
</evidence>
<feature type="compositionally biased region" description="Low complexity" evidence="6">
    <location>
        <begin position="1"/>
        <end position="17"/>
    </location>
</feature>
<evidence type="ECO:0000256" key="1">
    <source>
        <dbReference type="ARBA" id="ARBA00002568"/>
    </source>
</evidence>
<dbReference type="EMBL" id="WJXA01000013">
    <property type="protein sequence ID" value="KAF7120206.1"/>
    <property type="molecule type" value="Genomic_DNA"/>
</dbReference>
<comment type="function">
    <text evidence="1 5">Metallothioneins have a high content of cysteine residues that bind various heavy metals.</text>
</comment>
<evidence type="ECO:0000256" key="4">
    <source>
        <dbReference type="ARBA" id="ARBA00022851"/>
    </source>
</evidence>
<dbReference type="AlphaFoldDB" id="A0A834L690"/>
<dbReference type="Proteomes" id="UP000626092">
    <property type="component" value="Unassembled WGS sequence"/>
</dbReference>
<evidence type="ECO:0000313" key="7">
    <source>
        <dbReference type="EMBL" id="KAF7120206.1"/>
    </source>
</evidence>